<dbReference type="InterPro" id="IPR027417">
    <property type="entry name" value="P-loop_NTPase"/>
</dbReference>
<keyword evidence="6" id="KW-1185">Reference proteome</keyword>
<evidence type="ECO:0000313" key="5">
    <source>
        <dbReference type="EMBL" id="URA09183.1"/>
    </source>
</evidence>
<dbReference type="GO" id="GO:0016887">
    <property type="term" value="F:ATP hydrolysis activity"/>
    <property type="evidence" value="ECO:0007669"/>
    <property type="project" value="InterPro"/>
</dbReference>
<name>A0AAX3BAS9_9SPIR</name>
<evidence type="ECO:0000256" key="1">
    <source>
        <dbReference type="ARBA" id="ARBA00022741"/>
    </source>
</evidence>
<dbReference type="EMBL" id="CP073355">
    <property type="protein sequence ID" value="URA09183.1"/>
    <property type="molecule type" value="Genomic_DNA"/>
</dbReference>
<dbReference type="SUPFAM" id="SSF52540">
    <property type="entry name" value="P-loop containing nucleoside triphosphate hydrolases"/>
    <property type="match status" value="1"/>
</dbReference>
<dbReference type="SMART" id="SM00382">
    <property type="entry name" value="AAA"/>
    <property type="match status" value="1"/>
</dbReference>
<comment type="similarity">
    <text evidence="3">Belongs to the MoxR family.</text>
</comment>
<keyword evidence="2" id="KW-0067">ATP-binding</keyword>
<organism evidence="5 6">
    <name type="scientific">Thermospira aquatica</name>
    <dbReference type="NCBI Taxonomy" id="2828656"/>
    <lineage>
        <taxon>Bacteria</taxon>
        <taxon>Pseudomonadati</taxon>
        <taxon>Spirochaetota</taxon>
        <taxon>Spirochaetia</taxon>
        <taxon>Brevinematales</taxon>
        <taxon>Thermospiraceae</taxon>
        <taxon>Thermospira</taxon>
    </lineage>
</organism>
<dbReference type="InterPro" id="IPR011703">
    <property type="entry name" value="ATPase_AAA-3"/>
</dbReference>
<dbReference type="AlphaFoldDB" id="A0AAX3BAS9"/>
<dbReference type="PANTHER" id="PTHR42759:SF5">
    <property type="entry name" value="METHANOL DEHYDROGENASE REGULATOR"/>
    <property type="match status" value="1"/>
</dbReference>
<dbReference type="KEGG" id="taqu:KDW03_06640"/>
<reference evidence="5" key="2">
    <citation type="submission" date="2022-06" db="EMBL/GenBank/DDBJ databases">
        <title>Thermospira aquatica gen. nov., sp. nov.</title>
        <authorList>
            <person name="Ben Ali Gam Z."/>
            <person name="Labat M."/>
        </authorList>
    </citation>
    <scope>NUCLEOTIDE SEQUENCE</scope>
    <source>
        <strain evidence="5">F1F22</strain>
    </source>
</reference>
<evidence type="ECO:0000256" key="2">
    <source>
        <dbReference type="ARBA" id="ARBA00022840"/>
    </source>
</evidence>
<protein>
    <submittedName>
        <fullName evidence="5">MoxR family ATPase</fullName>
    </submittedName>
</protein>
<feature type="domain" description="AAA+ ATPase" evidence="4">
    <location>
        <begin position="37"/>
        <end position="178"/>
    </location>
</feature>
<proteinExistence type="inferred from homology"/>
<dbReference type="InterPro" id="IPR041628">
    <property type="entry name" value="ChlI/MoxR_AAA_lid"/>
</dbReference>
<dbReference type="GO" id="GO:0005524">
    <property type="term" value="F:ATP binding"/>
    <property type="evidence" value="ECO:0007669"/>
    <property type="project" value="UniProtKB-KW"/>
</dbReference>
<keyword evidence="1" id="KW-0547">Nucleotide-binding</keyword>
<dbReference type="RefSeq" id="WP_271434307.1">
    <property type="nucleotide sequence ID" value="NZ_CP073355.1"/>
</dbReference>
<dbReference type="Pfam" id="PF07726">
    <property type="entry name" value="AAA_3"/>
    <property type="match status" value="1"/>
</dbReference>
<reference evidence="5" key="1">
    <citation type="submission" date="2021-04" db="EMBL/GenBank/DDBJ databases">
        <authorList>
            <person name="Postec A."/>
        </authorList>
    </citation>
    <scope>NUCLEOTIDE SEQUENCE</scope>
    <source>
        <strain evidence="5">F1F22</strain>
    </source>
</reference>
<evidence type="ECO:0000256" key="3">
    <source>
        <dbReference type="ARBA" id="ARBA00061607"/>
    </source>
</evidence>
<dbReference type="Proteomes" id="UP001056539">
    <property type="component" value="Chromosome"/>
</dbReference>
<dbReference type="FunFam" id="3.40.50.300:FF:000640">
    <property type="entry name" value="MoxR family ATPase"/>
    <property type="match status" value="1"/>
</dbReference>
<evidence type="ECO:0000313" key="6">
    <source>
        <dbReference type="Proteomes" id="UP001056539"/>
    </source>
</evidence>
<dbReference type="Gene3D" id="3.40.50.300">
    <property type="entry name" value="P-loop containing nucleotide triphosphate hydrolases"/>
    <property type="match status" value="1"/>
</dbReference>
<gene>
    <name evidence="5" type="ORF">KDW03_06640</name>
</gene>
<dbReference type="CDD" id="cd00009">
    <property type="entry name" value="AAA"/>
    <property type="match status" value="1"/>
</dbReference>
<sequence>MDLDAIQQTSQKIIKNIEKVIVGKRPVIEKLLVSLVCKGHVLLEDVPGLGKTMLARSVAKTINATFKRIQGTPDLLPADITGVSIYNPDTKRFEFRKGPIFSQILLVDEINRATPKTQSALLEAMGENQVSIEGMSVALPQPFFVIATQNPIEFEGTFPLPEAQMDRFFMSLALGYPDIEEEAEVILRQNKVHPIQSLEPVVSVEDILKLQVEVPNVYVDASLRQYLLKIVDASRHDPNILLGASPRGSIALYKAAQAYALLNGRDYVIPEDIKNLAVDVLKHRLVLRSETRLKNIDARAIIERILSNIPVPMEQPKTQG</sequence>
<dbReference type="Gene3D" id="1.10.8.80">
    <property type="entry name" value="Magnesium chelatase subunit I, C-Terminal domain"/>
    <property type="match status" value="1"/>
</dbReference>
<evidence type="ECO:0000259" key="4">
    <source>
        <dbReference type="SMART" id="SM00382"/>
    </source>
</evidence>
<dbReference type="PANTHER" id="PTHR42759">
    <property type="entry name" value="MOXR FAMILY PROTEIN"/>
    <property type="match status" value="1"/>
</dbReference>
<dbReference type="PIRSF" id="PIRSF002849">
    <property type="entry name" value="AAA_ATPase_chaperone_MoxR_prd"/>
    <property type="match status" value="1"/>
</dbReference>
<dbReference type="InterPro" id="IPR003593">
    <property type="entry name" value="AAA+_ATPase"/>
</dbReference>
<accession>A0AAX3BAS9</accession>
<dbReference type="Pfam" id="PF17863">
    <property type="entry name" value="AAA_lid_2"/>
    <property type="match status" value="1"/>
</dbReference>
<dbReference type="InterPro" id="IPR050764">
    <property type="entry name" value="CbbQ/NirQ/NorQ/GpvN"/>
</dbReference>